<dbReference type="PANTHER" id="PTHR30450">
    <property type="entry name" value="ABC TRANSPORTER PERMEASE"/>
    <property type="match status" value="1"/>
</dbReference>
<feature type="transmembrane region" description="Helical" evidence="8">
    <location>
        <begin position="67"/>
        <end position="92"/>
    </location>
</feature>
<dbReference type="EMBL" id="CP013747">
    <property type="protein sequence ID" value="ALV40258.1"/>
    <property type="molecule type" value="Genomic_DNA"/>
</dbReference>
<evidence type="ECO:0000256" key="7">
    <source>
        <dbReference type="ARBA" id="ARBA00023136"/>
    </source>
</evidence>
<dbReference type="InterPro" id="IPR000515">
    <property type="entry name" value="MetI-like"/>
</dbReference>
<evidence type="ECO:0000256" key="4">
    <source>
        <dbReference type="ARBA" id="ARBA00022475"/>
    </source>
</evidence>
<dbReference type="GO" id="GO:0048473">
    <property type="term" value="P:D-methionine transmembrane transport"/>
    <property type="evidence" value="ECO:0007669"/>
    <property type="project" value="TreeGrafter"/>
</dbReference>
<evidence type="ECO:0000256" key="6">
    <source>
        <dbReference type="ARBA" id="ARBA00022989"/>
    </source>
</evidence>
<feature type="transmembrane region" description="Helical" evidence="8">
    <location>
        <begin position="161"/>
        <end position="184"/>
    </location>
</feature>
<feature type="transmembrane region" description="Helical" evidence="8">
    <location>
        <begin position="98"/>
        <end position="121"/>
    </location>
</feature>
<comment type="similarity">
    <text evidence="2">Belongs to the binding-protein-dependent transport system permease family. CysTW subfamily.</text>
</comment>
<dbReference type="SUPFAM" id="SSF161098">
    <property type="entry name" value="MetI-like"/>
    <property type="match status" value="1"/>
</dbReference>
<dbReference type="KEGG" id="psul:AU252_02965"/>
<proteinExistence type="inferred from homology"/>
<evidence type="ECO:0000313" key="11">
    <source>
        <dbReference type="Proteomes" id="UP000065151"/>
    </source>
</evidence>
<dbReference type="InterPro" id="IPR035906">
    <property type="entry name" value="MetI-like_sf"/>
</dbReference>
<evidence type="ECO:0000256" key="1">
    <source>
        <dbReference type="ARBA" id="ARBA00004651"/>
    </source>
</evidence>
<keyword evidence="4" id="KW-1003">Cell membrane</keyword>
<sequence>MIDRNDPYFWADWFETILKGTGETFYTVGVSLLFTVLFGLAAGVLLVTTESRGLLSRPFGSRALGLVLNRVLDLLVNIGRSIPFIILMILLIPFTRLIAGSFIGPTAAIVPLTIAGIPFFARLVEIGIREVPVGLVEAAQSLGATRWTILTKVMIAEAVPALALGLSTTVVGLIGYSAMVGAVGGGGLGDVAFRYGYQRYSPEYMFGVVILLILLVQVFQSLGNFAARRLSHR</sequence>
<reference evidence="10 11" key="1">
    <citation type="submission" date="2015-12" db="EMBL/GenBank/DDBJ databases">
        <authorList>
            <person name="Shamseldin A."/>
            <person name="Moawad H."/>
            <person name="Abd El-Rahim W.M."/>
            <person name="Sadowsky M.J."/>
        </authorList>
    </citation>
    <scope>NUCLEOTIDE SEQUENCE [LARGE SCALE GENOMIC DNA]</scope>
    <source>
        <strain evidence="10 11">Ar51</strain>
    </source>
</reference>
<dbReference type="Proteomes" id="UP000065151">
    <property type="component" value="Chromosome"/>
</dbReference>
<evidence type="ECO:0000259" key="9">
    <source>
        <dbReference type="PROSITE" id="PS50928"/>
    </source>
</evidence>
<keyword evidence="7 8" id="KW-0472">Membrane</keyword>
<dbReference type="RefSeq" id="WP_058929452.1">
    <property type="nucleotide sequence ID" value="NZ_CP013747.1"/>
</dbReference>
<organism evidence="10">
    <name type="scientific">Pseudarthrobacter sulfonivorans</name>
    <dbReference type="NCBI Taxonomy" id="121292"/>
    <lineage>
        <taxon>Bacteria</taxon>
        <taxon>Bacillati</taxon>
        <taxon>Actinomycetota</taxon>
        <taxon>Actinomycetes</taxon>
        <taxon>Micrococcales</taxon>
        <taxon>Micrococcaceae</taxon>
        <taxon>Pseudarthrobacter</taxon>
    </lineage>
</organism>
<feature type="transmembrane region" description="Helical" evidence="8">
    <location>
        <begin position="25"/>
        <end position="47"/>
    </location>
</feature>
<protein>
    <submittedName>
        <fullName evidence="10">ABC transporter permease</fullName>
    </submittedName>
</protein>
<keyword evidence="6 8" id="KW-1133">Transmembrane helix</keyword>
<dbReference type="PROSITE" id="PS50928">
    <property type="entry name" value="ABC_TM1"/>
    <property type="match status" value="1"/>
</dbReference>
<evidence type="ECO:0000256" key="8">
    <source>
        <dbReference type="RuleBase" id="RU363032"/>
    </source>
</evidence>
<dbReference type="GO" id="GO:0005886">
    <property type="term" value="C:plasma membrane"/>
    <property type="evidence" value="ECO:0007669"/>
    <property type="project" value="UniProtKB-SubCell"/>
</dbReference>
<dbReference type="AlphaFoldDB" id="A0A0U2X8E5"/>
<dbReference type="Gene3D" id="1.10.3720.10">
    <property type="entry name" value="MetI-like"/>
    <property type="match status" value="1"/>
</dbReference>
<dbReference type="InterPro" id="IPR051322">
    <property type="entry name" value="AA_ABC_Transporter_Permease"/>
</dbReference>
<dbReference type="CDD" id="cd06261">
    <property type="entry name" value="TM_PBP2"/>
    <property type="match status" value="1"/>
</dbReference>
<feature type="domain" description="ABC transmembrane type-1" evidence="9">
    <location>
        <begin position="21"/>
        <end position="223"/>
    </location>
</feature>
<keyword evidence="3 8" id="KW-0813">Transport</keyword>
<evidence type="ECO:0000256" key="5">
    <source>
        <dbReference type="ARBA" id="ARBA00022692"/>
    </source>
</evidence>
<keyword evidence="5 8" id="KW-0812">Transmembrane</keyword>
<gene>
    <name evidence="10" type="ORF">AU252_02965</name>
</gene>
<accession>A0A0U2X8E5</accession>
<dbReference type="PANTHER" id="PTHR30450:SF1">
    <property type="entry name" value="D-METHIONINE TRANSPORT SYSTEM PERMEASE PROTEIN METI-RELATED"/>
    <property type="match status" value="1"/>
</dbReference>
<evidence type="ECO:0000256" key="3">
    <source>
        <dbReference type="ARBA" id="ARBA00022448"/>
    </source>
</evidence>
<dbReference type="FunFam" id="1.10.3720.10:FF:000002">
    <property type="entry name" value="D-methionine ABC transporter permease MetI"/>
    <property type="match status" value="1"/>
</dbReference>
<evidence type="ECO:0000256" key="2">
    <source>
        <dbReference type="ARBA" id="ARBA00007069"/>
    </source>
</evidence>
<dbReference type="Pfam" id="PF00528">
    <property type="entry name" value="BPD_transp_1"/>
    <property type="match status" value="1"/>
</dbReference>
<dbReference type="STRING" id="121292.AU252_02965"/>
<comment type="subcellular location">
    <subcellularLocation>
        <location evidence="1 8">Cell membrane</location>
        <topology evidence="1 8">Multi-pass membrane protein</topology>
    </subcellularLocation>
</comment>
<name>A0A0U2X8E5_9MICC</name>
<evidence type="ECO:0000313" key="10">
    <source>
        <dbReference type="EMBL" id="ALV40258.1"/>
    </source>
</evidence>
<feature type="transmembrane region" description="Helical" evidence="8">
    <location>
        <begin position="204"/>
        <end position="227"/>
    </location>
</feature>